<dbReference type="Proteomes" id="UP000292052">
    <property type="component" value="Unassembled WGS sequence"/>
</dbReference>
<evidence type="ECO:0000313" key="2">
    <source>
        <dbReference type="Proteomes" id="UP000292052"/>
    </source>
</evidence>
<sequence>MAQTRSPQNDEEAANKRQPGAQLCLAIIKTKCLSCFPQALGLTLNGKNKKID</sequence>
<dbReference type="EMBL" id="QDEB01034331">
    <property type="protein sequence ID" value="RZC39453.1"/>
    <property type="molecule type" value="Genomic_DNA"/>
</dbReference>
<evidence type="ECO:0000313" key="1">
    <source>
        <dbReference type="EMBL" id="RZC39453.1"/>
    </source>
</evidence>
<keyword evidence="2" id="KW-1185">Reference proteome</keyword>
<name>A0A482W3T4_ASBVE</name>
<protein>
    <submittedName>
        <fullName evidence="1">Uncharacterized protein</fullName>
    </submittedName>
</protein>
<reference evidence="1 2" key="1">
    <citation type="submission" date="2017-03" db="EMBL/GenBank/DDBJ databases">
        <title>Genome of the blue death feigning beetle - Asbolus verrucosus.</title>
        <authorList>
            <person name="Rider S.D."/>
        </authorList>
    </citation>
    <scope>NUCLEOTIDE SEQUENCE [LARGE SCALE GENOMIC DNA]</scope>
    <source>
        <strain evidence="1">Butters</strain>
        <tissue evidence="1">Head and leg muscle</tissue>
    </source>
</reference>
<organism evidence="1 2">
    <name type="scientific">Asbolus verrucosus</name>
    <name type="common">Desert ironclad beetle</name>
    <dbReference type="NCBI Taxonomy" id="1661398"/>
    <lineage>
        <taxon>Eukaryota</taxon>
        <taxon>Metazoa</taxon>
        <taxon>Ecdysozoa</taxon>
        <taxon>Arthropoda</taxon>
        <taxon>Hexapoda</taxon>
        <taxon>Insecta</taxon>
        <taxon>Pterygota</taxon>
        <taxon>Neoptera</taxon>
        <taxon>Endopterygota</taxon>
        <taxon>Coleoptera</taxon>
        <taxon>Polyphaga</taxon>
        <taxon>Cucujiformia</taxon>
        <taxon>Tenebrionidae</taxon>
        <taxon>Pimeliinae</taxon>
        <taxon>Asbolus</taxon>
    </lineage>
</organism>
<accession>A0A482W3T4</accession>
<comment type="caution">
    <text evidence="1">The sequence shown here is derived from an EMBL/GenBank/DDBJ whole genome shotgun (WGS) entry which is preliminary data.</text>
</comment>
<gene>
    <name evidence="1" type="ORF">BDFB_012301</name>
</gene>
<proteinExistence type="predicted"/>
<dbReference type="OrthoDB" id="10397930at2759"/>
<dbReference type="AlphaFoldDB" id="A0A482W3T4"/>